<dbReference type="SMART" id="SM00612">
    <property type="entry name" value="Kelch"/>
    <property type="match status" value="3"/>
</dbReference>
<dbReference type="NCBIfam" id="NF038128">
    <property type="entry name" value="choice_anch_J"/>
    <property type="match status" value="1"/>
</dbReference>
<keyword evidence="3" id="KW-0732">Signal</keyword>
<dbReference type="Pfam" id="PF18203">
    <property type="entry name" value="IPTL-CTERM"/>
    <property type="match status" value="1"/>
</dbReference>
<dbReference type="EMBL" id="JAFKCZ010000020">
    <property type="protein sequence ID" value="MBN7798945.1"/>
    <property type="molecule type" value="Genomic_DNA"/>
</dbReference>
<proteinExistence type="predicted"/>
<evidence type="ECO:0000313" key="5">
    <source>
        <dbReference type="EMBL" id="MBN7798945.1"/>
    </source>
</evidence>
<dbReference type="InterPro" id="IPR006652">
    <property type="entry name" value="Kelch_1"/>
</dbReference>
<evidence type="ECO:0000256" key="1">
    <source>
        <dbReference type="SAM" id="MobiDB-lite"/>
    </source>
</evidence>
<dbReference type="Proteomes" id="UP000664303">
    <property type="component" value="Unassembled WGS sequence"/>
</dbReference>
<comment type="caution">
    <text evidence="5">The sequence shown here is derived from an EMBL/GenBank/DDBJ whole genome shotgun (WGS) entry which is preliminary data.</text>
</comment>
<reference evidence="5" key="1">
    <citation type="submission" date="2021-02" db="EMBL/GenBank/DDBJ databases">
        <title>PHA producing bacteria isolated from coastal sediment in Guangdong, Shenzhen.</title>
        <authorList>
            <person name="Zheng W."/>
            <person name="Yu S."/>
            <person name="Huang Y."/>
        </authorList>
    </citation>
    <scope>NUCLEOTIDE SEQUENCE</scope>
    <source>
        <strain evidence="5">TN14-10</strain>
    </source>
</reference>
<dbReference type="Gene3D" id="2.120.10.80">
    <property type="entry name" value="Kelch-type beta propeller"/>
    <property type="match status" value="2"/>
</dbReference>
<feature type="region of interest" description="Disordered" evidence="1">
    <location>
        <begin position="744"/>
        <end position="765"/>
    </location>
</feature>
<gene>
    <name evidence="5" type="ORF">JYP50_20270</name>
</gene>
<dbReference type="SUPFAM" id="SSF117281">
    <property type="entry name" value="Kelch motif"/>
    <property type="match status" value="1"/>
</dbReference>
<keyword evidence="2" id="KW-0812">Transmembrane</keyword>
<accession>A0A939INV7</accession>
<dbReference type="InterPro" id="IPR053784">
    <property type="entry name" value="Choice_anch_U_dom"/>
</dbReference>
<dbReference type="InterPro" id="IPR026442">
    <property type="entry name" value="IPTL_CTERM"/>
</dbReference>
<evidence type="ECO:0000313" key="6">
    <source>
        <dbReference type="Proteomes" id="UP000664303"/>
    </source>
</evidence>
<feature type="signal peptide" evidence="3">
    <location>
        <begin position="1"/>
        <end position="26"/>
    </location>
</feature>
<keyword evidence="2" id="KW-0472">Membrane</keyword>
<name>A0A939INV7_9GAMM</name>
<feature type="domain" description="IPTL-CTERM protein sorting" evidence="4">
    <location>
        <begin position="769"/>
        <end position="794"/>
    </location>
</feature>
<dbReference type="NCBIfam" id="TIGR04174">
    <property type="entry name" value="IPTL_CTERM"/>
    <property type="match status" value="1"/>
</dbReference>
<dbReference type="Pfam" id="PF24681">
    <property type="entry name" value="Kelch_KLHDC2_KLHL20_DRC7"/>
    <property type="match status" value="1"/>
</dbReference>
<dbReference type="NCBIfam" id="NF041766">
    <property type="entry name" value="choice_anch_U"/>
    <property type="match status" value="1"/>
</dbReference>
<protein>
    <submittedName>
        <fullName evidence="5">IPTL-CTERM sorting domain-containing protein</fullName>
    </submittedName>
</protein>
<evidence type="ECO:0000256" key="2">
    <source>
        <dbReference type="SAM" id="Phobius"/>
    </source>
</evidence>
<sequence>MGRKISSFRGVLLGLLCCAASIGAYAQHASFYEQSFETIEFPPPGWARLSVVGDEQWTRDTSEARFGQASAFIRYDYPEGSDWLISPAFTVSAGDELSFYIRTEFSGYAPDELSVRVSRTGTQPADFVDEILNLQEGVNYPASDTWENHTLSLGAYDGETIHIAFHNTNGDGNGVYIDQVALGTRPQVDVGVFSIEAPEIMGEGAVEPRVVVYNGGLQDQPFTVRLEADGGYSSTRLVSSLALLEMETVTFDSWTPEPGTRTLTATVELAGDEIPANNTLAKSINVVSEFPNQGWVTKDPLPGAKWASAVAGFAAPGADHNNRLMVLAGKDASSNMVSDVLVYDPHAGSWSSLASAPQAVQQGQAFFAGEKVFLIGGYASGFNPLSGGNVQIYDIATDSWSTGTDMPVAVGDFAAAQYRDSLLYVIGGYNGSVDVNNVQVYDTETDQWHAATPFPGNLVAGARAGIALGKLVVVGGYSQTSGSQTKQAYVGEIGADFTSITWSQVQDYPGGSIGRHAGVSLSRAWSPYVYYTGGDPTGQGNSAIAETWAFNVETMAWEAGPPKPTVASNLMGWGTVEVDDVVYLATVGGYDGSNFLATSEWLALGPVAPPTTELSVVPAGEVHPIAGSISGGGVACGIGHAASVTPEAVSSAPPADVSFPYDMLEMNLQNCINGATVTVELRFPEDLPADAEYWKYGLLPGTQSAESGWYSIPLTINGSIATFELVDGGQGDNDGTANGFIQDPGGIGVASTNSGPGTGTGTGNSPVGIPAVSHWALMLMSLLLAGFGLRRLRH</sequence>
<evidence type="ECO:0000259" key="4">
    <source>
        <dbReference type="Pfam" id="PF18203"/>
    </source>
</evidence>
<dbReference type="Gene3D" id="2.60.120.200">
    <property type="match status" value="1"/>
</dbReference>
<dbReference type="InterPro" id="IPR015915">
    <property type="entry name" value="Kelch-typ_b-propeller"/>
</dbReference>
<feature type="transmembrane region" description="Helical" evidence="2">
    <location>
        <begin position="772"/>
        <end position="789"/>
    </location>
</feature>
<organism evidence="5 6">
    <name type="scientific">Parahaliea mediterranea</name>
    <dbReference type="NCBI Taxonomy" id="651086"/>
    <lineage>
        <taxon>Bacteria</taxon>
        <taxon>Pseudomonadati</taxon>
        <taxon>Pseudomonadota</taxon>
        <taxon>Gammaproteobacteria</taxon>
        <taxon>Cellvibrionales</taxon>
        <taxon>Halieaceae</taxon>
        <taxon>Parahaliea</taxon>
    </lineage>
</organism>
<evidence type="ECO:0000256" key="3">
    <source>
        <dbReference type="SAM" id="SignalP"/>
    </source>
</evidence>
<dbReference type="PANTHER" id="PTHR45632">
    <property type="entry name" value="LD33804P"/>
    <property type="match status" value="1"/>
</dbReference>
<feature type="chain" id="PRO_5037395845" evidence="3">
    <location>
        <begin position="27"/>
        <end position="794"/>
    </location>
</feature>
<keyword evidence="2" id="KW-1133">Transmembrane helix</keyword>
<dbReference type="AlphaFoldDB" id="A0A939INV7"/>
<keyword evidence="6" id="KW-1185">Reference proteome</keyword>